<evidence type="ECO:0000313" key="11">
    <source>
        <dbReference type="Proteomes" id="UP001163328"/>
    </source>
</evidence>
<feature type="coiled-coil region" evidence="8">
    <location>
        <begin position="264"/>
        <end position="323"/>
    </location>
</feature>
<dbReference type="RefSeq" id="WP_264434787.1">
    <property type="nucleotide sequence ID" value="NZ_CP081495.1"/>
</dbReference>
<keyword evidence="7" id="KW-0677">Repeat</keyword>
<comment type="catalytic activity">
    <reaction evidence="7">
        <text>ATP + H2O = ADP + phosphate + H(+)</text>
        <dbReference type="Rhea" id="RHEA:13065"/>
        <dbReference type="ChEBI" id="CHEBI:15377"/>
        <dbReference type="ChEBI" id="CHEBI:15378"/>
        <dbReference type="ChEBI" id="CHEBI:30616"/>
        <dbReference type="ChEBI" id="CHEBI:43474"/>
        <dbReference type="ChEBI" id="CHEBI:456216"/>
    </reaction>
</comment>
<dbReference type="SMART" id="SM00382">
    <property type="entry name" value="AAA"/>
    <property type="match status" value="2"/>
</dbReference>
<gene>
    <name evidence="7 10" type="primary">ettA</name>
    <name evidence="10" type="ORF">K5I29_05065</name>
</gene>
<feature type="domain" description="ABC transporter" evidence="9">
    <location>
        <begin position="12"/>
        <end position="271"/>
    </location>
</feature>
<keyword evidence="3 7" id="KW-0699">rRNA-binding</keyword>
<dbReference type="InterPro" id="IPR003593">
    <property type="entry name" value="AAA+_ATPase"/>
</dbReference>
<keyword evidence="2 7" id="KW-0820">tRNA-binding</keyword>
<dbReference type="InterPro" id="IPR032781">
    <property type="entry name" value="ABC_tran_Xtn"/>
</dbReference>
<evidence type="ECO:0000313" key="10">
    <source>
        <dbReference type="EMBL" id="UYW02273.1"/>
    </source>
</evidence>
<keyword evidence="4 7" id="KW-0547">Nucleotide-binding</keyword>
<dbReference type="NCBIfam" id="NF008775">
    <property type="entry name" value="PRK11819.1"/>
    <property type="match status" value="1"/>
</dbReference>
<dbReference type="Gene3D" id="3.40.50.300">
    <property type="entry name" value="P-loop containing nucleotide triphosphate hydrolases"/>
    <property type="match status" value="2"/>
</dbReference>
<dbReference type="EC" id="3.6.1.-" evidence="7"/>
<comment type="domain">
    <text evidence="7">The P-site tRNA interaction motif (PtIM domain) probably interacts with the P-site tRNA(fMet) as well as the 23S rRNA.</text>
</comment>
<evidence type="ECO:0000256" key="6">
    <source>
        <dbReference type="ARBA" id="ARBA00022845"/>
    </source>
</evidence>
<evidence type="ECO:0000256" key="2">
    <source>
        <dbReference type="ARBA" id="ARBA00022555"/>
    </source>
</evidence>
<evidence type="ECO:0000256" key="1">
    <source>
        <dbReference type="ARBA" id="ARBA00005868"/>
    </source>
</evidence>
<evidence type="ECO:0000256" key="3">
    <source>
        <dbReference type="ARBA" id="ARBA00022730"/>
    </source>
</evidence>
<protein>
    <recommendedName>
        <fullName evidence="7">Energy-dependent translational throttle protein EttA</fullName>
        <ecNumber evidence="7">3.6.1.-</ecNumber>
    </recommendedName>
    <alternativeName>
        <fullName evidence="7">Translational regulatory factor EttA</fullName>
    </alternativeName>
</protein>
<dbReference type="InterPro" id="IPR022374">
    <property type="entry name" value="EttA"/>
</dbReference>
<keyword evidence="11" id="KW-1185">Reference proteome</keyword>
<keyword evidence="7" id="KW-0694">RNA-binding</keyword>
<evidence type="ECO:0000259" key="9">
    <source>
        <dbReference type="PROSITE" id="PS50893"/>
    </source>
</evidence>
<organism evidence="10 11">
    <name type="scientific">Flavobacterium agricola</name>
    <dbReference type="NCBI Taxonomy" id="2870839"/>
    <lineage>
        <taxon>Bacteria</taxon>
        <taxon>Pseudomonadati</taxon>
        <taxon>Bacteroidota</taxon>
        <taxon>Flavobacteriia</taxon>
        <taxon>Flavobacteriales</taxon>
        <taxon>Flavobacteriaceae</taxon>
        <taxon>Flavobacterium</taxon>
    </lineage>
</organism>
<keyword evidence="5 7" id="KW-0067">ATP-binding</keyword>
<dbReference type="NCBIfam" id="TIGR03719">
    <property type="entry name" value="ABC_ABC_ChvD"/>
    <property type="match status" value="1"/>
</dbReference>
<comment type="subunit">
    <text evidence="7">Monomer. Probably contacts ribosomal proteins L1, L5, L33 and S7, the 16S and 23S rRNA and the P-site containing tRNA(fMet).</text>
</comment>
<dbReference type="PANTHER" id="PTHR43858">
    <property type="entry name" value="ENERGY-DEPENDENT TRANSLATIONAL THROTTLE PROTEIN ETTA"/>
    <property type="match status" value="1"/>
</dbReference>
<reference evidence="10" key="1">
    <citation type="submission" date="2021-08" db="EMBL/GenBank/DDBJ databases">
        <title>Flavobacterium sp. strain CC-SYL302.</title>
        <authorList>
            <person name="Lin S.-Y."/>
            <person name="Lee T.-H."/>
            <person name="Young C.-C."/>
        </authorList>
    </citation>
    <scope>NUCLEOTIDE SEQUENCE</scope>
    <source>
        <strain evidence="10">CC-SYL302</strain>
    </source>
</reference>
<keyword evidence="7" id="KW-0963">Cytoplasm</keyword>
<feature type="region of interest" description="PtIM" evidence="7">
    <location>
        <begin position="254"/>
        <end position="334"/>
    </location>
</feature>
<comment type="domain">
    <text evidence="7">The arm domain is inserted in the first ABC transporter domain. Probably contacts ribosomal protein L1.</text>
</comment>
<dbReference type="InterPro" id="IPR017871">
    <property type="entry name" value="ABC_transporter-like_CS"/>
</dbReference>
<dbReference type="Pfam" id="PF00005">
    <property type="entry name" value="ABC_tran"/>
    <property type="match status" value="2"/>
</dbReference>
<proteinExistence type="inferred from homology"/>
<keyword evidence="6 7" id="KW-0810">Translation regulation</keyword>
<dbReference type="InterPro" id="IPR003439">
    <property type="entry name" value="ABC_transporter-like_ATP-bd"/>
</dbReference>
<comment type="subcellular location">
    <subcellularLocation>
        <location evidence="7">Cytoplasm</location>
    </subcellularLocation>
    <text evidence="7">Associates with ribosomes and polysomes.</text>
</comment>
<dbReference type="PROSITE" id="PS00211">
    <property type="entry name" value="ABC_TRANSPORTER_1"/>
    <property type="match status" value="1"/>
</dbReference>
<dbReference type="Proteomes" id="UP001163328">
    <property type="component" value="Chromosome"/>
</dbReference>
<evidence type="ECO:0000256" key="8">
    <source>
        <dbReference type="SAM" id="Coils"/>
    </source>
</evidence>
<feature type="domain" description="ABC transporter" evidence="9">
    <location>
        <begin position="336"/>
        <end position="562"/>
    </location>
</feature>
<dbReference type="PANTHER" id="PTHR43858:SF1">
    <property type="entry name" value="ABC TRANSPORTER-RELATED PROTEIN"/>
    <property type="match status" value="1"/>
</dbReference>
<name>A0ABY6M4V4_9FLAO</name>
<dbReference type="Pfam" id="PF12848">
    <property type="entry name" value="ABC_tran_Xtn"/>
    <property type="match status" value="1"/>
</dbReference>
<keyword evidence="7" id="KW-0378">Hydrolase</keyword>
<evidence type="ECO:0000256" key="5">
    <source>
        <dbReference type="ARBA" id="ARBA00022840"/>
    </source>
</evidence>
<dbReference type="SUPFAM" id="SSF52540">
    <property type="entry name" value="P-loop containing nucleoside triphosphate hydrolases"/>
    <property type="match status" value="2"/>
</dbReference>
<sequence>MSNNGEDKKVIFSMSKVSKTYSSTNKTVLKDIYLSFFYGAKIGILGLNGSGKSSLLKIIAGVDKNYQGDVVFAPGYSVGYLEQEPQLDENKTVIEIVKEGMAETVAILEEFNKINDMFGLPEVYEDADKMQKLMDRQADLQDKIDACGGWELDNKLEVAMDALRCPDADTPISVLSGGERRRVALCRLLLQEPDVLLLDEPTNHLDAESVHWLEQHLQQYKGTIIAVTHDRYFLDNVAGWILELDRGEGIPWKGNYSSWLDQKSKRLAQEEKVASKRRKNLERELDWVRQGAKGRQTKQKARLQNYDRMLNEDQKELEEKLEIYIPNGPRLGTNVIEAKGVAKAFGDKLLYDNLNFTLPQAGIVGIIGPNGAGKSTIFRMIMGEQTPDGGEFVVGDTVKIGYVDQAHSNIDPEKSIYDNFADGQELIMMGGRQVNARAYLSRFNFAGSDQNKKVSTLSGGERNRLHLAMTLKEEGNVLLLDEPTNDLDINTLRALEEGLENFAGCAVVISHDRWFLDRICTHILAFEGDSQVYFFEGSFSEYEENRKKRLGDVAPTRLKYKKLVR</sequence>
<dbReference type="PROSITE" id="PS50893">
    <property type="entry name" value="ABC_TRANSPORTER_2"/>
    <property type="match status" value="2"/>
</dbReference>
<feature type="binding site" evidence="7">
    <location>
        <begin position="368"/>
        <end position="375"/>
    </location>
    <ligand>
        <name>ATP</name>
        <dbReference type="ChEBI" id="CHEBI:30616"/>
        <label>2</label>
    </ligand>
</feature>
<comment type="function">
    <text evidence="7">A translation factor that gates the progression of the 70S ribosomal initiation complex (IC, containing tRNA(fMet) in the P-site) into the translation elongation cycle by using a mechanism sensitive to the ATP/ADP ratio. Binds to the 70S ribosome E-site where it modulates the state of the translating ribosome during subunit translocation. ATP hydrolysis probably frees it from the ribosome, which can enter the elongation phase.</text>
</comment>
<dbReference type="InterPro" id="IPR027417">
    <property type="entry name" value="P-loop_NTPase"/>
</dbReference>
<evidence type="ECO:0000256" key="4">
    <source>
        <dbReference type="ARBA" id="ARBA00022741"/>
    </source>
</evidence>
<dbReference type="CDD" id="cd03221">
    <property type="entry name" value="ABCF_EF-3"/>
    <property type="match status" value="2"/>
</dbReference>
<comment type="similarity">
    <text evidence="1 7">Belongs to the ABC transporter superfamily. ABCF family. Translational throttle EttA subfamily.</text>
</comment>
<comment type="caution">
    <text evidence="7">Lacks conserved residue(s) required for the propagation of feature annotation.</text>
</comment>
<keyword evidence="8" id="KW-0175">Coiled coil</keyword>
<dbReference type="EMBL" id="CP081495">
    <property type="protein sequence ID" value="UYW02273.1"/>
    <property type="molecule type" value="Genomic_DNA"/>
</dbReference>
<accession>A0ABY6M4V4</accession>
<dbReference type="HAMAP" id="MF_00847">
    <property type="entry name" value="EttA"/>
    <property type="match status" value="1"/>
</dbReference>
<keyword evidence="7" id="KW-0648">Protein biosynthesis</keyword>
<evidence type="ECO:0000256" key="7">
    <source>
        <dbReference type="HAMAP-Rule" id="MF_00847"/>
    </source>
</evidence>